<protein>
    <submittedName>
        <fullName evidence="2">Uncharacterized protein</fullName>
    </submittedName>
</protein>
<name>A0AAW5B470_9BACI</name>
<keyword evidence="3" id="KW-1185">Reference proteome</keyword>
<accession>A0AAW5B470</accession>
<gene>
    <name evidence="2" type="ORF">K3T81_04155</name>
</gene>
<keyword evidence="1" id="KW-0472">Membrane</keyword>
<evidence type="ECO:0000256" key="1">
    <source>
        <dbReference type="SAM" id="Phobius"/>
    </source>
</evidence>
<keyword evidence="1" id="KW-1133">Transmembrane helix</keyword>
<reference evidence="2 3" key="1">
    <citation type="journal article" date="2022" name="Evol. Bioinform. Online">
        <title>Draft Genome Sequence of Oceanobacillus jordanicus Strain GSFE11, a Halotolerant Plant Growth-Promoting Bacterial Endophyte Isolated From the Jordan Valley.</title>
        <authorList>
            <person name="Alhindi T."/>
            <person name="Albdaiwi R."/>
        </authorList>
    </citation>
    <scope>NUCLEOTIDE SEQUENCE [LARGE SCALE GENOMIC DNA]</scope>
    <source>
        <strain evidence="2 3">GSFE11</strain>
    </source>
</reference>
<feature type="transmembrane region" description="Helical" evidence="1">
    <location>
        <begin position="84"/>
        <end position="102"/>
    </location>
</feature>
<sequence>MRISKSLFTTLVYFIVATLLCTVPIYLCTVFIITLLDWGSPILNVMESIKWSLKMMLIPSLIVLPVYLIVLSVCIHYQKEVDKVKYFALVLLVFIGLFLYYYNIART</sequence>
<proteinExistence type="predicted"/>
<organism evidence="2 3">
    <name type="scientific">Oceanobacillus jordanicus</name>
    <dbReference type="NCBI Taxonomy" id="2867266"/>
    <lineage>
        <taxon>Bacteria</taxon>
        <taxon>Bacillati</taxon>
        <taxon>Bacillota</taxon>
        <taxon>Bacilli</taxon>
        <taxon>Bacillales</taxon>
        <taxon>Bacillaceae</taxon>
        <taxon>Oceanobacillus</taxon>
    </lineage>
</organism>
<dbReference type="Proteomes" id="UP001199631">
    <property type="component" value="Unassembled WGS sequence"/>
</dbReference>
<dbReference type="EMBL" id="JAIFZM010000003">
    <property type="protein sequence ID" value="MCG3418338.1"/>
    <property type="molecule type" value="Genomic_DNA"/>
</dbReference>
<dbReference type="RefSeq" id="WP_238018469.1">
    <property type="nucleotide sequence ID" value="NZ_JAIFZM010000003.1"/>
</dbReference>
<comment type="caution">
    <text evidence="2">The sequence shown here is derived from an EMBL/GenBank/DDBJ whole genome shotgun (WGS) entry which is preliminary data.</text>
</comment>
<feature type="transmembrane region" description="Helical" evidence="1">
    <location>
        <begin position="12"/>
        <end position="36"/>
    </location>
</feature>
<feature type="transmembrane region" description="Helical" evidence="1">
    <location>
        <begin position="56"/>
        <end position="77"/>
    </location>
</feature>
<keyword evidence="1" id="KW-0812">Transmembrane</keyword>
<evidence type="ECO:0000313" key="2">
    <source>
        <dbReference type="EMBL" id="MCG3418338.1"/>
    </source>
</evidence>
<dbReference type="AlphaFoldDB" id="A0AAW5B470"/>
<evidence type="ECO:0000313" key="3">
    <source>
        <dbReference type="Proteomes" id="UP001199631"/>
    </source>
</evidence>